<feature type="non-terminal residue" evidence="2">
    <location>
        <position position="196"/>
    </location>
</feature>
<evidence type="ECO:0000313" key="2">
    <source>
        <dbReference type="EMBL" id="CAK0892940.1"/>
    </source>
</evidence>
<accession>A0ABN9X165</accession>
<keyword evidence="3" id="KW-1185">Reference proteome</keyword>
<name>A0ABN9X165_9DINO</name>
<feature type="region of interest" description="Disordered" evidence="1">
    <location>
        <begin position="134"/>
        <end position="196"/>
    </location>
</feature>
<dbReference type="Proteomes" id="UP001189429">
    <property type="component" value="Unassembled WGS sequence"/>
</dbReference>
<evidence type="ECO:0000256" key="1">
    <source>
        <dbReference type="SAM" id="MobiDB-lite"/>
    </source>
</evidence>
<comment type="caution">
    <text evidence="2">The sequence shown here is derived from an EMBL/GenBank/DDBJ whole genome shotgun (WGS) entry which is preliminary data.</text>
</comment>
<feature type="compositionally biased region" description="Basic and acidic residues" evidence="1">
    <location>
        <begin position="151"/>
        <end position="160"/>
    </location>
</feature>
<sequence>MAPNDICAKLNVNFDIPVRAERKARQKTAEVALRQALSNPTLTLQWKEKWSTSLVYALEHQYWFNWAAPAPHPQQAEAGLRMTCIELVNVGRSARGQSDSYNDRRHDGTVDQEHVQIKDLRACRRRIYRQKGGDNLKESHYQNENYGFKESNSRKERDSLDESLSYEGGLHARLPEHAGLRQGAAPGRLNTMGPEQ</sequence>
<dbReference type="EMBL" id="CAUYUJ010019688">
    <property type="protein sequence ID" value="CAK0892940.1"/>
    <property type="molecule type" value="Genomic_DNA"/>
</dbReference>
<organism evidence="2 3">
    <name type="scientific">Prorocentrum cordatum</name>
    <dbReference type="NCBI Taxonomy" id="2364126"/>
    <lineage>
        <taxon>Eukaryota</taxon>
        <taxon>Sar</taxon>
        <taxon>Alveolata</taxon>
        <taxon>Dinophyceae</taxon>
        <taxon>Prorocentrales</taxon>
        <taxon>Prorocentraceae</taxon>
        <taxon>Prorocentrum</taxon>
    </lineage>
</organism>
<gene>
    <name evidence="2" type="ORF">PCOR1329_LOCUS72455</name>
</gene>
<proteinExistence type="predicted"/>
<evidence type="ECO:0000313" key="3">
    <source>
        <dbReference type="Proteomes" id="UP001189429"/>
    </source>
</evidence>
<protein>
    <submittedName>
        <fullName evidence="2">Uncharacterized protein</fullName>
    </submittedName>
</protein>
<reference evidence="2" key="1">
    <citation type="submission" date="2023-10" db="EMBL/GenBank/DDBJ databases">
        <authorList>
            <person name="Chen Y."/>
            <person name="Shah S."/>
            <person name="Dougan E. K."/>
            <person name="Thang M."/>
            <person name="Chan C."/>
        </authorList>
    </citation>
    <scope>NUCLEOTIDE SEQUENCE [LARGE SCALE GENOMIC DNA]</scope>
</reference>